<evidence type="ECO:0000313" key="2">
    <source>
        <dbReference type="EMBL" id="KFG27652.1"/>
    </source>
</evidence>
<feature type="transmembrane region" description="Helical" evidence="1">
    <location>
        <begin position="58"/>
        <end position="76"/>
    </location>
</feature>
<sequence length="77" mass="9012">METGATESLRRMTYLDLPALILFAHLAVLLRTPVLSPLRWGHKKEQEMYIPHPTFRRLVHLWFGQRGMMIVGLLISR</sequence>
<keyword evidence="1" id="KW-1133">Transmembrane helix</keyword>
<dbReference type="AlphaFoldDB" id="A0A086J684"/>
<name>A0A086J684_TOXGO</name>
<comment type="caution">
    <text evidence="2">The sequence shown here is derived from an EMBL/GenBank/DDBJ whole genome shotgun (WGS) entry which is preliminary data.</text>
</comment>
<keyword evidence="1" id="KW-0472">Membrane</keyword>
<protein>
    <submittedName>
        <fullName evidence="2">Putative transmembrane protein</fullName>
    </submittedName>
</protein>
<gene>
    <name evidence="2" type="ORF">TGP89_422370</name>
</gene>
<reference evidence="2 3" key="1">
    <citation type="submission" date="2014-03" db="EMBL/GenBank/DDBJ databases">
        <authorList>
            <person name="Sibley D."/>
            <person name="Venepally P."/>
            <person name="Karamycheva S."/>
            <person name="Hadjithomas M."/>
            <person name="Khan A."/>
            <person name="Brunk B."/>
            <person name="Roos D."/>
            <person name="Caler E."/>
            <person name="Lorenzi H."/>
        </authorList>
    </citation>
    <scope>NUCLEOTIDE SEQUENCE [LARGE SCALE GENOMIC DNA]</scope>
    <source>
        <strain evidence="3">p89</strain>
    </source>
</reference>
<feature type="transmembrane region" description="Helical" evidence="1">
    <location>
        <begin position="20"/>
        <end position="38"/>
    </location>
</feature>
<accession>A0A086J684</accession>
<evidence type="ECO:0000313" key="3">
    <source>
        <dbReference type="Proteomes" id="UP000028828"/>
    </source>
</evidence>
<dbReference type="Proteomes" id="UP000028828">
    <property type="component" value="Unassembled WGS sequence"/>
</dbReference>
<proteinExistence type="predicted"/>
<keyword evidence="1 2" id="KW-0812">Transmembrane</keyword>
<dbReference type="VEuPathDB" id="ToxoDB:TGP89_422370"/>
<evidence type="ECO:0000256" key="1">
    <source>
        <dbReference type="SAM" id="Phobius"/>
    </source>
</evidence>
<dbReference type="EMBL" id="AEYI02002728">
    <property type="protein sequence ID" value="KFG27652.1"/>
    <property type="molecule type" value="Genomic_DNA"/>
</dbReference>
<feature type="non-terminal residue" evidence="2">
    <location>
        <position position="77"/>
    </location>
</feature>
<organism evidence="2 3">
    <name type="scientific">Toxoplasma gondii p89</name>
    <dbReference type="NCBI Taxonomy" id="943119"/>
    <lineage>
        <taxon>Eukaryota</taxon>
        <taxon>Sar</taxon>
        <taxon>Alveolata</taxon>
        <taxon>Apicomplexa</taxon>
        <taxon>Conoidasida</taxon>
        <taxon>Coccidia</taxon>
        <taxon>Eucoccidiorida</taxon>
        <taxon>Eimeriorina</taxon>
        <taxon>Sarcocystidae</taxon>
        <taxon>Toxoplasma</taxon>
    </lineage>
</organism>